<dbReference type="SUPFAM" id="SSF54523">
    <property type="entry name" value="Pili subunits"/>
    <property type="match status" value="1"/>
</dbReference>
<comment type="caution">
    <text evidence="2">The sequence shown here is derived from an EMBL/GenBank/DDBJ whole genome shotgun (WGS) entry which is preliminary data.</text>
</comment>
<reference evidence="2 3" key="1">
    <citation type="submission" date="2019-03" db="EMBL/GenBank/DDBJ databases">
        <title>Genomics of glacier-inhabiting Cryobacterium strains.</title>
        <authorList>
            <person name="Liu Q."/>
            <person name="Xin Y.-H."/>
        </authorList>
    </citation>
    <scope>NUCLEOTIDE SEQUENCE [LARGE SCALE GENOMIC DNA]</scope>
    <source>
        <strain evidence="2 3">Sr47</strain>
    </source>
</reference>
<dbReference type="EMBL" id="SOEZ01000063">
    <property type="protein sequence ID" value="TFB48430.1"/>
    <property type="molecule type" value="Genomic_DNA"/>
</dbReference>
<keyword evidence="1" id="KW-1133">Transmembrane helix</keyword>
<dbReference type="InterPro" id="IPR045584">
    <property type="entry name" value="Pilin-like"/>
</dbReference>
<keyword evidence="1" id="KW-0472">Membrane</keyword>
<gene>
    <name evidence="2" type="ORF">E3O23_13255</name>
</gene>
<dbReference type="InterPro" id="IPR012902">
    <property type="entry name" value="N_methyl_site"/>
</dbReference>
<dbReference type="OrthoDB" id="5123990at2"/>
<dbReference type="Proteomes" id="UP000297866">
    <property type="component" value="Unassembled WGS sequence"/>
</dbReference>
<evidence type="ECO:0000256" key="1">
    <source>
        <dbReference type="SAM" id="Phobius"/>
    </source>
</evidence>
<evidence type="ECO:0000313" key="3">
    <source>
        <dbReference type="Proteomes" id="UP000297866"/>
    </source>
</evidence>
<feature type="transmembrane region" description="Helical" evidence="1">
    <location>
        <begin position="26"/>
        <end position="50"/>
    </location>
</feature>
<dbReference type="Pfam" id="PF07963">
    <property type="entry name" value="N_methyl"/>
    <property type="match status" value="1"/>
</dbReference>
<dbReference type="AlphaFoldDB" id="A0A4R8UEL0"/>
<evidence type="ECO:0000313" key="2">
    <source>
        <dbReference type="EMBL" id="TFB48430.1"/>
    </source>
</evidence>
<dbReference type="RefSeq" id="WP_134491742.1">
    <property type="nucleotide sequence ID" value="NZ_SOEZ01000063.1"/>
</dbReference>
<proteinExistence type="predicted"/>
<keyword evidence="1" id="KW-0812">Transmembrane</keyword>
<keyword evidence="3" id="KW-1185">Reference proteome</keyword>
<accession>A0A4R8UEL0</accession>
<evidence type="ECO:0008006" key="4">
    <source>
        <dbReference type="Google" id="ProtNLM"/>
    </source>
</evidence>
<name>A0A4R8UEL0_9MICO</name>
<sequence>MDSEGAVCEMIPQWRLEAARQREDGFGLIEIVVSMFLLALLAVAFLPLLITSMKTTVKNSTIATATQLVSQQMEQARAAGDTCTALTAYGNPSPALAAVTDARGNSYQAARAVEVCPTLATAYPRTARVTVTVSVAGSAVPAQTATTLVYLKAP</sequence>
<organism evidence="2 3">
    <name type="scientific">Cryobacterium tagatosivorans</name>
    <dbReference type="NCBI Taxonomy" id="1259199"/>
    <lineage>
        <taxon>Bacteria</taxon>
        <taxon>Bacillati</taxon>
        <taxon>Actinomycetota</taxon>
        <taxon>Actinomycetes</taxon>
        <taxon>Micrococcales</taxon>
        <taxon>Microbacteriaceae</taxon>
        <taxon>Cryobacterium</taxon>
    </lineage>
</organism>
<protein>
    <recommendedName>
        <fullName evidence="4">Type II secretion system protein</fullName>
    </recommendedName>
</protein>